<evidence type="ECO:0000313" key="2">
    <source>
        <dbReference type="EMBL" id="EHK52771.1"/>
    </source>
</evidence>
<dbReference type="PATRIC" id="fig|1107882.3.peg.6491"/>
<evidence type="ECO:0000313" key="3">
    <source>
        <dbReference type="Proteomes" id="UP000003250"/>
    </source>
</evidence>
<dbReference type="AlphaFoldDB" id="H0I2L6"/>
<dbReference type="EMBL" id="AHAM01000302">
    <property type="protein sequence ID" value="EHK52771.1"/>
    <property type="molecule type" value="Genomic_DNA"/>
</dbReference>
<keyword evidence="3" id="KW-1185">Reference proteome</keyword>
<sequence length="73" mass="7917">MVHGPAEPYVAKQNPAGWAGGVSLQATRLLLLNRLLVLPLAPRGQRSGWTVTHRPLRGTSPRLQVGSRSMVTH</sequence>
<dbReference type="Proteomes" id="UP000003250">
    <property type="component" value="Unassembled WGS sequence"/>
</dbReference>
<reference evidence="2 3" key="1">
    <citation type="journal article" date="2012" name="J. Bacteriol.">
        <title>Draft Genome Sequence of Mesorhizobium alhagi CCNWXJ12-2T, a Novel Salt-Resistant Species Isolated from the Desert of Northwestern China.</title>
        <authorList>
            <person name="Zhou M."/>
            <person name="Chen W."/>
            <person name="Chen H."/>
            <person name="Wei G."/>
        </authorList>
    </citation>
    <scope>NUCLEOTIDE SEQUENCE [LARGE SCALE GENOMIC DNA]</scope>
    <source>
        <strain evidence="2 3">CCNWXJ12-2</strain>
    </source>
</reference>
<feature type="region of interest" description="Disordered" evidence="1">
    <location>
        <begin position="47"/>
        <end position="73"/>
    </location>
</feature>
<organism evidence="2 3">
    <name type="scientific">Mesorhizobium alhagi CCNWXJ12-2</name>
    <dbReference type="NCBI Taxonomy" id="1107882"/>
    <lineage>
        <taxon>Bacteria</taxon>
        <taxon>Pseudomonadati</taxon>
        <taxon>Pseudomonadota</taxon>
        <taxon>Alphaproteobacteria</taxon>
        <taxon>Hyphomicrobiales</taxon>
        <taxon>Phyllobacteriaceae</taxon>
        <taxon>Allomesorhizobium</taxon>
    </lineage>
</organism>
<accession>H0I2L6</accession>
<gene>
    <name evidence="2" type="ORF">MAXJ12_33609</name>
</gene>
<proteinExistence type="predicted"/>
<protein>
    <submittedName>
        <fullName evidence="2">Uncharacterized protein</fullName>
    </submittedName>
</protein>
<evidence type="ECO:0000256" key="1">
    <source>
        <dbReference type="SAM" id="MobiDB-lite"/>
    </source>
</evidence>
<name>H0I2L6_9HYPH</name>